<sequence>MAKQPKRSATDRVYPRDLAATLLRTWNPEPFFEGWPRVELPPKAVLGQFLDVCYHASMLTEEGRPTVFRIVLQDSKSPVSPRHGEELPPVTRYTFTKPIPFTETELRRLAPVADPRKVLIAVESTGEGDQAQLQIYGLVDIGMALWEMARHERVMGHSSPEALVVVSTRPGELSISRGDRPVVRLRDGRIVSPTDSVLHEGPIAEFFSPASTVFINNACQLAEIDQDPDEDDGLRMAHQTFIESLLLYTADLHHGGTLLFVPEEMAHDDPRLLSRVSIKYVLPSTRPRDALVSAMAARLQHNAVMTSLEDRKTVKIEVLQALEALAEREQECDDAAKDAARFIASLTAVDGAVVLTDTLRIIGFGAEVIAAPAATDTVHIAQTAQGDESRPIEFTEFGTRHRSAYRFTAGLDNSVAFVLSEDGGIKAVRQVGPRLLLWPYFNIGFVTALT</sequence>
<dbReference type="EMBL" id="CP036273">
    <property type="protein sequence ID" value="QDU19838.1"/>
    <property type="molecule type" value="Genomic_DNA"/>
</dbReference>
<dbReference type="Proteomes" id="UP000319576">
    <property type="component" value="Chromosome"/>
</dbReference>
<keyword evidence="3" id="KW-1185">Reference proteome</keyword>
<gene>
    <name evidence="2" type="ORF">ETAA1_17760</name>
</gene>
<proteinExistence type="predicted"/>
<dbReference type="InterPro" id="IPR036888">
    <property type="entry name" value="DNA_integrity_DisA_N_sf"/>
</dbReference>
<evidence type="ECO:0000313" key="2">
    <source>
        <dbReference type="EMBL" id="QDU19838.1"/>
    </source>
</evidence>
<evidence type="ECO:0000259" key="1">
    <source>
        <dbReference type="PROSITE" id="PS51794"/>
    </source>
</evidence>
<accession>A0A517XQQ5</accession>
<feature type="domain" description="DAC" evidence="1">
    <location>
        <begin position="269"/>
        <end position="440"/>
    </location>
</feature>
<evidence type="ECO:0000313" key="3">
    <source>
        <dbReference type="Proteomes" id="UP000319576"/>
    </source>
</evidence>
<dbReference type="AlphaFoldDB" id="A0A517XQQ5"/>
<dbReference type="PROSITE" id="PS51794">
    <property type="entry name" value="DAC"/>
    <property type="match status" value="1"/>
</dbReference>
<dbReference type="SUPFAM" id="SSF143597">
    <property type="entry name" value="YojJ-like"/>
    <property type="match status" value="1"/>
</dbReference>
<dbReference type="Pfam" id="PF21751">
    <property type="entry name" value="DACNV"/>
    <property type="match status" value="1"/>
</dbReference>
<dbReference type="InterPro" id="IPR003390">
    <property type="entry name" value="DNA_integrity_scan_DisA_N"/>
</dbReference>
<dbReference type="RefSeq" id="WP_145236417.1">
    <property type="nucleotide sequence ID" value="NZ_CP036273.1"/>
</dbReference>
<organism evidence="2 3">
    <name type="scientific">Urbifossiella limnaea</name>
    <dbReference type="NCBI Taxonomy" id="2528023"/>
    <lineage>
        <taxon>Bacteria</taxon>
        <taxon>Pseudomonadati</taxon>
        <taxon>Planctomycetota</taxon>
        <taxon>Planctomycetia</taxon>
        <taxon>Gemmatales</taxon>
        <taxon>Gemmataceae</taxon>
        <taxon>Urbifossiella</taxon>
    </lineage>
</organism>
<dbReference type="KEGG" id="uli:ETAA1_17760"/>
<protein>
    <recommendedName>
        <fullName evidence="1">DAC domain-containing protein</fullName>
    </recommendedName>
</protein>
<dbReference type="OrthoDB" id="177520at2"/>
<reference evidence="2 3" key="1">
    <citation type="submission" date="2019-02" db="EMBL/GenBank/DDBJ databases">
        <title>Deep-cultivation of Planctomycetes and their phenomic and genomic characterization uncovers novel biology.</title>
        <authorList>
            <person name="Wiegand S."/>
            <person name="Jogler M."/>
            <person name="Boedeker C."/>
            <person name="Pinto D."/>
            <person name="Vollmers J."/>
            <person name="Rivas-Marin E."/>
            <person name="Kohn T."/>
            <person name="Peeters S.H."/>
            <person name="Heuer A."/>
            <person name="Rast P."/>
            <person name="Oberbeckmann S."/>
            <person name="Bunk B."/>
            <person name="Jeske O."/>
            <person name="Meyerdierks A."/>
            <person name="Storesund J.E."/>
            <person name="Kallscheuer N."/>
            <person name="Luecker S."/>
            <person name="Lage O.M."/>
            <person name="Pohl T."/>
            <person name="Merkel B.J."/>
            <person name="Hornburger P."/>
            <person name="Mueller R.-W."/>
            <person name="Bruemmer F."/>
            <person name="Labrenz M."/>
            <person name="Spormann A.M."/>
            <person name="Op den Camp H."/>
            <person name="Overmann J."/>
            <person name="Amann R."/>
            <person name="Jetten M.S.M."/>
            <person name="Mascher T."/>
            <person name="Medema M.H."/>
            <person name="Devos D.P."/>
            <person name="Kaster A.-K."/>
            <person name="Ovreas L."/>
            <person name="Rohde M."/>
            <person name="Galperin M.Y."/>
            <person name="Jogler C."/>
        </authorList>
    </citation>
    <scope>NUCLEOTIDE SEQUENCE [LARGE SCALE GENOMIC DNA]</scope>
    <source>
        <strain evidence="2 3">ETA_A1</strain>
    </source>
</reference>
<dbReference type="InterPro" id="IPR048551">
    <property type="entry name" value="DACNV"/>
</dbReference>
<dbReference type="Gene3D" id="3.40.1700.10">
    <property type="entry name" value="DNA integrity scanning protein, DisA, N-terminal domain"/>
    <property type="match status" value="1"/>
</dbReference>
<name>A0A517XQQ5_9BACT</name>